<feature type="transmembrane region" description="Helical" evidence="1">
    <location>
        <begin position="154"/>
        <end position="179"/>
    </location>
</feature>
<reference evidence="3" key="1">
    <citation type="journal article" date="2019" name="Int. J. Syst. Evol. Microbiol.">
        <title>The Global Catalogue of Microorganisms (GCM) 10K type strain sequencing project: providing services to taxonomists for standard genome sequencing and annotation.</title>
        <authorList>
            <consortium name="The Broad Institute Genomics Platform"/>
            <consortium name="The Broad Institute Genome Sequencing Center for Infectious Disease"/>
            <person name="Wu L."/>
            <person name="Ma J."/>
        </authorList>
    </citation>
    <scope>NUCLEOTIDE SEQUENCE [LARGE SCALE GENOMIC DNA]</scope>
    <source>
        <strain evidence="3">JCM 11650</strain>
    </source>
</reference>
<dbReference type="Pfam" id="PF04854">
    <property type="entry name" value="DUF624"/>
    <property type="match status" value="1"/>
</dbReference>
<dbReference type="RefSeq" id="WP_343903272.1">
    <property type="nucleotide sequence ID" value="NZ_BAAAIS010000001.1"/>
</dbReference>
<feature type="transmembrane region" description="Helical" evidence="1">
    <location>
        <begin position="185"/>
        <end position="206"/>
    </location>
</feature>
<feature type="transmembrane region" description="Helical" evidence="1">
    <location>
        <begin position="120"/>
        <end position="142"/>
    </location>
</feature>
<keyword evidence="1" id="KW-0812">Transmembrane</keyword>
<evidence type="ECO:0000256" key="1">
    <source>
        <dbReference type="SAM" id="Phobius"/>
    </source>
</evidence>
<dbReference type="EMBL" id="JBHUFL010000001">
    <property type="protein sequence ID" value="MFD1833512.1"/>
    <property type="molecule type" value="Genomic_DNA"/>
</dbReference>
<protein>
    <submittedName>
        <fullName evidence="2">DUF624 domain-containing protein</fullName>
    </submittedName>
</protein>
<keyword evidence="3" id="KW-1185">Reference proteome</keyword>
<proteinExistence type="predicted"/>
<dbReference type="InterPro" id="IPR006938">
    <property type="entry name" value="DUF624"/>
</dbReference>
<evidence type="ECO:0000313" key="3">
    <source>
        <dbReference type="Proteomes" id="UP001597280"/>
    </source>
</evidence>
<evidence type="ECO:0000313" key="2">
    <source>
        <dbReference type="EMBL" id="MFD1833512.1"/>
    </source>
</evidence>
<feature type="transmembrane region" description="Helical" evidence="1">
    <location>
        <begin position="23"/>
        <end position="40"/>
    </location>
</feature>
<feature type="transmembrane region" description="Helical" evidence="1">
    <location>
        <begin position="87"/>
        <end position="108"/>
    </location>
</feature>
<gene>
    <name evidence="2" type="ORF">ACFSDA_00370</name>
</gene>
<keyword evidence="1" id="KW-1133">Transmembrane helix</keyword>
<keyword evidence="1" id="KW-0472">Membrane</keyword>
<sequence>MDDSRRPSGPSEIPSWAMRMNEAIERVAVLVLMSLTWLVLTVAGLVLLGIGPATTAAAEVVLALREGERARVLPRMWRTFREELVRANLRMLPLLLVQGGALMLLWIATAGLAGGPGATLALGVVAAIAGAWTTIALAAIAVSPRVRRQDPLVCWRLVLLLPGALPLRAVALVLLVLLWSLACSLLWPLALLLGPAVAVELAVALLSRRIRELLAQIDASTAAA</sequence>
<accession>A0ABW4PTI2</accession>
<name>A0ABW4PTI2_9MICO</name>
<dbReference type="Proteomes" id="UP001597280">
    <property type="component" value="Unassembled WGS sequence"/>
</dbReference>
<organism evidence="2 3">
    <name type="scientific">Brachybacterium rhamnosum</name>
    <dbReference type="NCBI Taxonomy" id="173361"/>
    <lineage>
        <taxon>Bacteria</taxon>
        <taxon>Bacillati</taxon>
        <taxon>Actinomycetota</taxon>
        <taxon>Actinomycetes</taxon>
        <taxon>Micrococcales</taxon>
        <taxon>Dermabacteraceae</taxon>
        <taxon>Brachybacterium</taxon>
    </lineage>
</organism>
<comment type="caution">
    <text evidence="2">The sequence shown here is derived from an EMBL/GenBank/DDBJ whole genome shotgun (WGS) entry which is preliminary data.</text>
</comment>